<dbReference type="AlphaFoldDB" id="A0A498RCG8"/>
<name>A0A498RCG8_9FIRM</name>
<dbReference type="Proteomes" id="UP000277811">
    <property type="component" value="Unassembled WGS sequence"/>
</dbReference>
<dbReference type="PANTHER" id="PTHR15032:SF4">
    <property type="entry name" value="N-ACYL-PHOSPHATIDYLETHANOLAMINE-HYDROLYZING PHOSPHOLIPASE D"/>
    <property type="match status" value="1"/>
</dbReference>
<evidence type="ECO:0000259" key="1">
    <source>
        <dbReference type="Pfam" id="PF12706"/>
    </source>
</evidence>
<dbReference type="Gene3D" id="3.60.15.10">
    <property type="entry name" value="Ribonuclease Z/Hydroxyacylglutathione hydrolase-like"/>
    <property type="match status" value="1"/>
</dbReference>
<dbReference type="PIRSF" id="PIRSF038896">
    <property type="entry name" value="NAPE-PLD"/>
    <property type="match status" value="1"/>
</dbReference>
<evidence type="ECO:0000313" key="2">
    <source>
        <dbReference type="EMBL" id="VBB08607.1"/>
    </source>
</evidence>
<dbReference type="SUPFAM" id="SSF56281">
    <property type="entry name" value="Metallo-hydrolase/oxidoreductase"/>
    <property type="match status" value="1"/>
</dbReference>
<evidence type="ECO:0000313" key="3">
    <source>
        <dbReference type="Proteomes" id="UP000277811"/>
    </source>
</evidence>
<dbReference type="InterPro" id="IPR024884">
    <property type="entry name" value="NAPE-PLD"/>
</dbReference>
<dbReference type="Pfam" id="PF12706">
    <property type="entry name" value="Lactamase_B_2"/>
    <property type="match status" value="1"/>
</dbReference>
<keyword evidence="3" id="KW-1185">Reference proteome</keyword>
<dbReference type="EMBL" id="UPPP01000094">
    <property type="protein sequence ID" value="VBB08607.1"/>
    <property type="molecule type" value="Genomic_DNA"/>
</dbReference>
<dbReference type="GO" id="GO:0005737">
    <property type="term" value="C:cytoplasm"/>
    <property type="evidence" value="ECO:0007669"/>
    <property type="project" value="TreeGrafter"/>
</dbReference>
<reference evidence="2 3" key="1">
    <citation type="submission" date="2018-06" db="EMBL/GenBank/DDBJ databases">
        <authorList>
            <person name="Strepis N."/>
        </authorList>
    </citation>
    <scope>NUCLEOTIDE SEQUENCE [LARGE SCALE GENOMIC DNA]</scope>
    <source>
        <strain evidence="2">LUCI</strain>
    </source>
</reference>
<sequence length="366" mass="41523">MLIVLLISLVIGSLGIGLYLQQPKFGKLPDGPYLERIKSSPNYVDGQFQNLVPTPRLAEETSSASMLWHFLFAKKARLAPTEDIPSVKTDLLALDQSQDVVISLGHSSYFVQLGGKRMLIDPVFSHYAAPVSFANRAFAGTNPYTADDMPEIDYLIISHDHWDHLDYPTSITLKPKVKYVVCPLGVGAYFEQWGFEEKRIQEADWFNAVEIEKDLTIYVLPARHFSGRLLTENKTLWAGFALVTPERRIFYSGDGGYGPHFKKIGEMFSGFDLAIMENGQYDKRWPYIHMMPEEVSQAAEEVGAKVVLPAHSGKFSLANHAWDEPLKRITLASQNRKYRLITPKIGEKVEIENQQQIFSHWWEGIN</sequence>
<proteinExistence type="predicted"/>
<dbReference type="GO" id="GO:0008270">
    <property type="term" value="F:zinc ion binding"/>
    <property type="evidence" value="ECO:0007669"/>
    <property type="project" value="InterPro"/>
</dbReference>
<dbReference type="RefSeq" id="WP_122629638.1">
    <property type="nucleotide sequence ID" value="NZ_UPPP01000094.1"/>
</dbReference>
<feature type="domain" description="Metallo-beta-lactamase" evidence="1">
    <location>
        <begin position="117"/>
        <end position="311"/>
    </location>
</feature>
<dbReference type="InterPro" id="IPR036866">
    <property type="entry name" value="RibonucZ/Hydroxyglut_hydro"/>
</dbReference>
<accession>A0A498RCG8</accession>
<dbReference type="PANTHER" id="PTHR15032">
    <property type="entry name" value="N-ACYL-PHOSPHATIDYLETHANOLAMINE-HYDROLYZING PHOSPHOLIPASE D"/>
    <property type="match status" value="1"/>
</dbReference>
<organism evidence="2 3">
    <name type="scientific">Lucifera butyrica</name>
    <dbReference type="NCBI Taxonomy" id="1351585"/>
    <lineage>
        <taxon>Bacteria</taxon>
        <taxon>Bacillati</taxon>
        <taxon>Bacillota</taxon>
        <taxon>Negativicutes</taxon>
        <taxon>Veillonellales</taxon>
        <taxon>Veillonellaceae</taxon>
        <taxon>Lucifera</taxon>
    </lineage>
</organism>
<dbReference type="OrthoDB" id="9805728at2"/>
<protein>
    <submittedName>
        <fullName evidence="2">Metallo-beta-lactamase</fullName>
    </submittedName>
</protein>
<dbReference type="GO" id="GO:0070290">
    <property type="term" value="F:N-acylphosphatidylethanolamine-specific phospholipase D activity"/>
    <property type="evidence" value="ECO:0007669"/>
    <property type="project" value="InterPro"/>
</dbReference>
<dbReference type="InterPro" id="IPR001279">
    <property type="entry name" value="Metallo-B-lactamas"/>
</dbReference>
<gene>
    <name evidence="2" type="ORF">LUCI_3885</name>
</gene>